<protein>
    <recommendedName>
        <fullName evidence="3">C2H2-type domain-containing protein</fullName>
    </recommendedName>
</protein>
<feature type="compositionally biased region" description="Pro residues" evidence="2">
    <location>
        <begin position="338"/>
        <end position="347"/>
    </location>
</feature>
<feature type="domain" description="C2H2-type" evidence="3">
    <location>
        <begin position="495"/>
        <end position="524"/>
    </location>
</feature>
<feature type="region of interest" description="Disordered" evidence="2">
    <location>
        <begin position="333"/>
        <end position="499"/>
    </location>
</feature>
<organism evidence="4 5">
    <name type="scientific">Mycena rosella</name>
    <name type="common">Pink bonnet</name>
    <name type="synonym">Agaricus rosellus</name>
    <dbReference type="NCBI Taxonomy" id="1033263"/>
    <lineage>
        <taxon>Eukaryota</taxon>
        <taxon>Fungi</taxon>
        <taxon>Dikarya</taxon>
        <taxon>Basidiomycota</taxon>
        <taxon>Agaricomycotina</taxon>
        <taxon>Agaricomycetes</taxon>
        <taxon>Agaricomycetidae</taxon>
        <taxon>Agaricales</taxon>
        <taxon>Marasmiineae</taxon>
        <taxon>Mycenaceae</taxon>
        <taxon>Mycena</taxon>
    </lineage>
</organism>
<evidence type="ECO:0000313" key="5">
    <source>
        <dbReference type="Proteomes" id="UP001221757"/>
    </source>
</evidence>
<feature type="compositionally biased region" description="Basic residues" evidence="2">
    <location>
        <begin position="473"/>
        <end position="488"/>
    </location>
</feature>
<evidence type="ECO:0000259" key="3">
    <source>
        <dbReference type="PROSITE" id="PS50157"/>
    </source>
</evidence>
<dbReference type="SUPFAM" id="SSF57667">
    <property type="entry name" value="beta-beta-alpha zinc fingers"/>
    <property type="match status" value="1"/>
</dbReference>
<dbReference type="AlphaFoldDB" id="A0AAD7GU77"/>
<dbReference type="GO" id="GO:0008270">
    <property type="term" value="F:zinc ion binding"/>
    <property type="evidence" value="ECO:0007669"/>
    <property type="project" value="UniProtKB-KW"/>
</dbReference>
<dbReference type="Gene3D" id="3.30.160.60">
    <property type="entry name" value="Classic Zinc Finger"/>
    <property type="match status" value="1"/>
</dbReference>
<dbReference type="Proteomes" id="UP001221757">
    <property type="component" value="Unassembled WGS sequence"/>
</dbReference>
<keyword evidence="1" id="KW-0863">Zinc-finger</keyword>
<evidence type="ECO:0000313" key="4">
    <source>
        <dbReference type="EMBL" id="KAJ7705337.1"/>
    </source>
</evidence>
<reference evidence="4" key="1">
    <citation type="submission" date="2023-03" db="EMBL/GenBank/DDBJ databases">
        <title>Massive genome expansion in bonnet fungi (Mycena s.s.) driven by repeated elements and novel gene families across ecological guilds.</title>
        <authorList>
            <consortium name="Lawrence Berkeley National Laboratory"/>
            <person name="Harder C.B."/>
            <person name="Miyauchi S."/>
            <person name="Viragh M."/>
            <person name="Kuo A."/>
            <person name="Thoen E."/>
            <person name="Andreopoulos B."/>
            <person name="Lu D."/>
            <person name="Skrede I."/>
            <person name="Drula E."/>
            <person name="Henrissat B."/>
            <person name="Morin E."/>
            <person name="Kohler A."/>
            <person name="Barry K."/>
            <person name="LaButti K."/>
            <person name="Morin E."/>
            <person name="Salamov A."/>
            <person name="Lipzen A."/>
            <person name="Mereny Z."/>
            <person name="Hegedus B."/>
            <person name="Baldrian P."/>
            <person name="Stursova M."/>
            <person name="Weitz H."/>
            <person name="Taylor A."/>
            <person name="Grigoriev I.V."/>
            <person name="Nagy L.G."/>
            <person name="Martin F."/>
            <person name="Kauserud H."/>
        </authorList>
    </citation>
    <scope>NUCLEOTIDE SEQUENCE</scope>
    <source>
        <strain evidence="4">CBHHK067</strain>
    </source>
</reference>
<dbReference type="EMBL" id="JARKIE010000008">
    <property type="protein sequence ID" value="KAJ7705337.1"/>
    <property type="molecule type" value="Genomic_DNA"/>
</dbReference>
<dbReference type="InterPro" id="IPR036236">
    <property type="entry name" value="Znf_C2H2_sf"/>
</dbReference>
<keyword evidence="5" id="KW-1185">Reference proteome</keyword>
<gene>
    <name evidence="4" type="ORF">B0H17DRAFT_1126190</name>
</gene>
<feature type="compositionally biased region" description="Pro residues" evidence="2">
    <location>
        <begin position="372"/>
        <end position="383"/>
    </location>
</feature>
<keyword evidence="1" id="KW-0479">Metal-binding</keyword>
<accession>A0AAD7GU77</accession>
<comment type="caution">
    <text evidence="4">The sequence shown here is derived from an EMBL/GenBank/DDBJ whole genome shotgun (WGS) entry which is preliminary data.</text>
</comment>
<evidence type="ECO:0000256" key="2">
    <source>
        <dbReference type="SAM" id="MobiDB-lite"/>
    </source>
</evidence>
<dbReference type="PROSITE" id="PS50157">
    <property type="entry name" value="ZINC_FINGER_C2H2_2"/>
    <property type="match status" value="1"/>
</dbReference>
<proteinExistence type="predicted"/>
<keyword evidence="1" id="KW-0862">Zinc</keyword>
<evidence type="ECO:0000256" key="1">
    <source>
        <dbReference type="PROSITE-ProRule" id="PRU00042"/>
    </source>
</evidence>
<name>A0AAD7GU77_MYCRO</name>
<sequence>MPPAVPELTLQSPSQRSKLLVFAWTTPSPSIYTFRASVTYRVSATKNSELFRGFGRLWRFEASPSHLRRPPSPAFVAPVALDEHYHVEPDPIQACPESYGLWWCPSNFAWAVDAPPAEQGIRWTSSEPTLADPEPLVYPYLDYTEPVTPSFDDNTMHFGNHQTIQDASLAVDYLCCPMFPDNEGMYFTSPDPVQDVAYTDLTRAVSTTLDSGNNQISQDVSLALDHPAFCCPTFPNDEGMNLVQDVVYTDPIHAVPIVEQQSPRVVLDNTFCGRVFRMCAVSDDFTHVEPTPIVEQKTPCVVLDAISPSTPSLPPATPFTVPILERQPPCVELDAAPPRIPSLPPASPTRRPGRSRPTAKATPRNKQKSALPIPPSAPQPMPPIAFTSRATSIGSPRDDRKRKRESSEDPTIPASKSPRLDLESSSPRPLPYRDLSTRSHSLGTASSSRSRDVSVVSGAEDSDYIDRPLPTRTSRRGPLRRPTSRNKKSNPNTKVPCPKCSKLFTRVADMKRHLNSEQHGGKRVKCPCCKGGFSRQDAVQRHWKEDNECCAPEE</sequence>
<dbReference type="PROSITE" id="PS00028">
    <property type="entry name" value="ZINC_FINGER_C2H2_1"/>
    <property type="match status" value="1"/>
</dbReference>
<dbReference type="InterPro" id="IPR013087">
    <property type="entry name" value="Znf_C2H2_type"/>
</dbReference>